<keyword evidence="3" id="KW-1185">Reference proteome</keyword>
<gene>
    <name evidence="2" type="ORF">ACFQMA_02780</name>
</gene>
<keyword evidence="1" id="KW-0472">Membrane</keyword>
<dbReference type="EMBL" id="JBHTAS010000001">
    <property type="protein sequence ID" value="MFC7138761.1"/>
    <property type="molecule type" value="Genomic_DNA"/>
</dbReference>
<dbReference type="GeneID" id="78819003"/>
<feature type="transmembrane region" description="Helical" evidence="1">
    <location>
        <begin position="34"/>
        <end position="55"/>
    </location>
</feature>
<dbReference type="RefSeq" id="WP_274324375.1">
    <property type="nucleotide sequence ID" value="NZ_CP118158.1"/>
</dbReference>
<keyword evidence="1" id="KW-0812">Transmembrane</keyword>
<organism evidence="2 3">
    <name type="scientific">Halosimplex aquaticum</name>
    <dbReference type="NCBI Taxonomy" id="3026162"/>
    <lineage>
        <taxon>Archaea</taxon>
        <taxon>Methanobacteriati</taxon>
        <taxon>Methanobacteriota</taxon>
        <taxon>Stenosarchaea group</taxon>
        <taxon>Halobacteria</taxon>
        <taxon>Halobacteriales</taxon>
        <taxon>Haloarculaceae</taxon>
        <taxon>Halosimplex</taxon>
    </lineage>
</organism>
<dbReference type="Proteomes" id="UP001596432">
    <property type="component" value="Unassembled WGS sequence"/>
</dbReference>
<comment type="caution">
    <text evidence="2">The sequence shown here is derived from an EMBL/GenBank/DDBJ whole genome shotgun (WGS) entry which is preliminary data.</text>
</comment>
<name>A0ABD5XZE1_9EURY</name>
<keyword evidence="1" id="KW-1133">Transmembrane helix</keyword>
<protein>
    <submittedName>
        <fullName evidence="2">Uncharacterized protein</fullName>
    </submittedName>
</protein>
<sequence length="57" mass="5795">MRADHAFGFVDVGLGIGVLAAFGADTGSISGQKWYVSAIRMGLAGLVVALISLFLPG</sequence>
<feature type="transmembrane region" description="Helical" evidence="1">
    <location>
        <begin position="6"/>
        <end position="22"/>
    </location>
</feature>
<proteinExistence type="predicted"/>
<evidence type="ECO:0000256" key="1">
    <source>
        <dbReference type="SAM" id="Phobius"/>
    </source>
</evidence>
<accession>A0ABD5XZE1</accession>
<evidence type="ECO:0000313" key="3">
    <source>
        <dbReference type="Proteomes" id="UP001596432"/>
    </source>
</evidence>
<reference evidence="2 3" key="1">
    <citation type="journal article" date="2019" name="Int. J. Syst. Evol. Microbiol.">
        <title>The Global Catalogue of Microorganisms (GCM) 10K type strain sequencing project: providing services to taxonomists for standard genome sequencing and annotation.</title>
        <authorList>
            <consortium name="The Broad Institute Genomics Platform"/>
            <consortium name="The Broad Institute Genome Sequencing Center for Infectious Disease"/>
            <person name="Wu L."/>
            <person name="Ma J."/>
        </authorList>
    </citation>
    <scope>NUCLEOTIDE SEQUENCE [LARGE SCALE GENOMIC DNA]</scope>
    <source>
        <strain evidence="2 3">XZYJT29</strain>
    </source>
</reference>
<evidence type="ECO:0000313" key="2">
    <source>
        <dbReference type="EMBL" id="MFC7138761.1"/>
    </source>
</evidence>
<dbReference type="AlphaFoldDB" id="A0ABD5XZE1"/>